<reference evidence="1 2" key="1">
    <citation type="submission" date="2018-11" db="EMBL/GenBank/DDBJ databases">
        <authorList>
            <consortium name="Pathogen Informatics"/>
        </authorList>
    </citation>
    <scope>NUCLEOTIDE SEQUENCE [LARGE SCALE GENOMIC DNA]</scope>
</reference>
<evidence type="ECO:0000313" key="1">
    <source>
        <dbReference type="EMBL" id="VDM68995.1"/>
    </source>
</evidence>
<organism evidence="1 2">
    <name type="scientific">Strongylus vulgaris</name>
    <name type="common">Blood worm</name>
    <dbReference type="NCBI Taxonomy" id="40348"/>
    <lineage>
        <taxon>Eukaryota</taxon>
        <taxon>Metazoa</taxon>
        <taxon>Ecdysozoa</taxon>
        <taxon>Nematoda</taxon>
        <taxon>Chromadorea</taxon>
        <taxon>Rhabditida</taxon>
        <taxon>Rhabditina</taxon>
        <taxon>Rhabditomorpha</taxon>
        <taxon>Strongyloidea</taxon>
        <taxon>Strongylidae</taxon>
        <taxon>Strongylus</taxon>
    </lineage>
</organism>
<accession>A0A3P7KCL2</accession>
<name>A0A3P7KCL2_STRVU</name>
<evidence type="ECO:0000313" key="2">
    <source>
        <dbReference type="Proteomes" id="UP000270094"/>
    </source>
</evidence>
<dbReference type="AlphaFoldDB" id="A0A3P7KCL2"/>
<dbReference type="Proteomes" id="UP000270094">
    <property type="component" value="Unassembled WGS sequence"/>
</dbReference>
<gene>
    <name evidence="1" type="ORF">SVUK_LOCUS3993</name>
</gene>
<dbReference type="EMBL" id="UYYB01010703">
    <property type="protein sequence ID" value="VDM68995.1"/>
    <property type="molecule type" value="Genomic_DNA"/>
</dbReference>
<proteinExistence type="predicted"/>
<sequence length="58" mass="6391">MKELTAVSALRPSAASEGRALVDEALRDNASSILADIESKWDRASETFTRSLKSVYYL</sequence>
<protein>
    <submittedName>
        <fullName evidence="1">Uncharacterized protein</fullName>
    </submittedName>
</protein>
<keyword evidence="2" id="KW-1185">Reference proteome</keyword>